<dbReference type="EMBL" id="JASBWV010000001">
    <property type="protein sequence ID" value="KAJ9127872.1"/>
    <property type="molecule type" value="Genomic_DNA"/>
</dbReference>
<reference evidence="1" key="1">
    <citation type="submission" date="2023-04" db="EMBL/GenBank/DDBJ databases">
        <title>Draft Genome sequencing of Naganishia species isolated from polar environments using Oxford Nanopore Technology.</title>
        <authorList>
            <person name="Leo P."/>
            <person name="Venkateswaran K."/>
        </authorList>
    </citation>
    <scope>NUCLEOTIDE SEQUENCE</scope>
    <source>
        <strain evidence="1">DBVPG 5303</strain>
    </source>
</reference>
<protein>
    <submittedName>
        <fullName evidence="1">Uncharacterized protein</fullName>
    </submittedName>
</protein>
<evidence type="ECO:0000313" key="2">
    <source>
        <dbReference type="Proteomes" id="UP001234202"/>
    </source>
</evidence>
<name>A0ACC2XX36_9TREE</name>
<gene>
    <name evidence="1" type="ORF">QFC24_000157</name>
</gene>
<proteinExistence type="predicted"/>
<sequence>MANSYSAAARPEHARLTSSAYLLHSESRSPTAKTYEDAGSRRDYDDIGNGRPSGGERAEHGGQDPFEPLMGMEAVRLGSSFFVFGMLIAMQFSVVVAAAGDLVGDRAPKSAVLTAYTLPSVTVRLLVPFATVPAIKPLLRRIPFVNLLVPRPAPHTRRASTTVPGGPEKEEAEVNYPWRIAVCSICSFLGLNLLAWTDNLFVRLVGIALASCSSNLGDLSFYQMATRYPLNTVQSVGLYTSGGGAAGLVGALTYTILTQLGASPSAVISGTGFVPLIIVLLYNFWLPPFPPIEKEVKKPGQRKEAMIKDLGTKAKLGLAKPMLKGYMFPLCALFLIELTNVQGVLATVIFYIPFTGTYFAYPSVLNNLFPAKRSFYPVYQTLYQLAAFMGRSTATLARLPGGKRQDARSLWVLVGIEGLILAVQARESLSMKGADDSTVWYGPWTVLFLILAMGMCGGALLANVYYRIGRHPLPEGVFRALTKARAIKRAAMQEYEILEGEDFENDYDDEERDAHEEEEELDMEEELARGRRSLNIHPSADFGVRPSVRLSRNPSLTSIKSIREERRAEDESALREFVISSIGAADTLAILLASLIAMVVEPRLCNQQIASGRTLCVAGSGGVGPH</sequence>
<keyword evidence="2" id="KW-1185">Reference proteome</keyword>
<evidence type="ECO:0000313" key="1">
    <source>
        <dbReference type="EMBL" id="KAJ9127872.1"/>
    </source>
</evidence>
<accession>A0ACC2XX36</accession>
<comment type="caution">
    <text evidence="1">The sequence shown here is derived from an EMBL/GenBank/DDBJ whole genome shotgun (WGS) entry which is preliminary data.</text>
</comment>
<dbReference type="Proteomes" id="UP001234202">
    <property type="component" value="Unassembled WGS sequence"/>
</dbReference>
<organism evidence="1 2">
    <name type="scientific">Naganishia onofrii</name>
    <dbReference type="NCBI Taxonomy" id="1851511"/>
    <lineage>
        <taxon>Eukaryota</taxon>
        <taxon>Fungi</taxon>
        <taxon>Dikarya</taxon>
        <taxon>Basidiomycota</taxon>
        <taxon>Agaricomycotina</taxon>
        <taxon>Tremellomycetes</taxon>
        <taxon>Filobasidiales</taxon>
        <taxon>Filobasidiaceae</taxon>
        <taxon>Naganishia</taxon>
    </lineage>
</organism>